<feature type="transmembrane region" description="Helical" evidence="2">
    <location>
        <begin position="97"/>
        <end position="116"/>
    </location>
</feature>
<accession>A0A0C9U3W0</accession>
<dbReference type="OrthoDB" id="2661932at2759"/>
<proteinExistence type="predicted"/>
<evidence type="ECO:0000259" key="3">
    <source>
        <dbReference type="Pfam" id="PF20151"/>
    </source>
</evidence>
<feature type="transmembrane region" description="Helical" evidence="2">
    <location>
        <begin position="178"/>
        <end position="200"/>
    </location>
</feature>
<organism evidence="4 5">
    <name type="scientific">Paxillus involutus ATCC 200175</name>
    <dbReference type="NCBI Taxonomy" id="664439"/>
    <lineage>
        <taxon>Eukaryota</taxon>
        <taxon>Fungi</taxon>
        <taxon>Dikarya</taxon>
        <taxon>Basidiomycota</taxon>
        <taxon>Agaricomycotina</taxon>
        <taxon>Agaricomycetes</taxon>
        <taxon>Agaricomycetidae</taxon>
        <taxon>Boletales</taxon>
        <taxon>Paxilineae</taxon>
        <taxon>Paxillaceae</taxon>
        <taxon>Paxillus</taxon>
    </lineage>
</organism>
<dbReference type="HOGENOM" id="CLU_035509_15_1_1"/>
<reference evidence="4 5" key="1">
    <citation type="submission" date="2014-06" db="EMBL/GenBank/DDBJ databases">
        <authorList>
            <consortium name="DOE Joint Genome Institute"/>
            <person name="Kuo A."/>
            <person name="Kohler A."/>
            <person name="Nagy L.G."/>
            <person name="Floudas D."/>
            <person name="Copeland A."/>
            <person name="Barry K.W."/>
            <person name="Cichocki N."/>
            <person name="Veneault-Fourrey C."/>
            <person name="LaButti K."/>
            <person name="Lindquist E.A."/>
            <person name="Lipzen A."/>
            <person name="Lundell T."/>
            <person name="Morin E."/>
            <person name="Murat C."/>
            <person name="Sun H."/>
            <person name="Tunlid A."/>
            <person name="Henrissat B."/>
            <person name="Grigoriev I.V."/>
            <person name="Hibbett D.S."/>
            <person name="Martin F."/>
            <person name="Nordberg H.P."/>
            <person name="Cantor M.N."/>
            <person name="Hua S.X."/>
        </authorList>
    </citation>
    <scope>NUCLEOTIDE SEQUENCE [LARGE SCALE GENOMIC DNA]</scope>
    <source>
        <strain evidence="4 5">ATCC 200175</strain>
    </source>
</reference>
<dbReference type="Proteomes" id="UP000053647">
    <property type="component" value="Unassembled WGS sequence"/>
</dbReference>
<evidence type="ECO:0000313" key="4">
    <source>
        <dbReference type="EMBL" id="KIJ13961.1"/>
    </source>
</evidence>
<keyword evidence="5" id="KW-1185">Reference proteome</keyword>
<feature type="region of interest" description="Disordered" evidence="1">
    <location>
        <begin position="311"/>
        <end position="333"/>
    </location>
</feature>
<dbReference type="Pfam" id="PF20151">
    <property type="entry name" value="DUF6533"/>
    <property type="match status" value="1"/>
</dbReference>
<gene>
    <name evidence="4" type="ORF">PAXINDRAFT_100444</name>
</gene>
<dbReference type="AlphaFoldDB" id="A0A0C9U3W0"/>
<evidence type="ECO:0000256" key="1">
    <source>
        <dbReference type="SAM" id="MobiDB-lite"/>
    </source>
</evidence>
<name>A0A0C9U3W0_PAXIN</name>
<evidence type="ECO:0000256" key="2">
    <source>
        <dbReference type="SAM" id="Phobius"/>
    </source>
</evidence>
<keyword evidence="2" id="KW-0472">Membrane</keyword>
<keyword evidence="2" id="KW-0812">Transmembrane</keyword>
<feature type="transmembrane region" description="Helical" evidence="2">
    <location>
        <begin position="221"/>
        <end position="245"/>
    </location>
</feature>
<sequence length="333" mass="37251">MSDVVVDNSPDWFPVLQAVQLANWCDAAAAALVCYDSVVMFPRELKYIWRAPWSTMSIFYVMARYLGIALALNFWAFNANISMSPSVSVALDKFANYGAFVTTIVGEAIMSLRIYAMYLRSKIIMVVLIIFILARIGVGLAVAVVIFGPKSGISATEWILSGIYVCGPSVDTASSLPLAWDITSIAINILLFILAIGRFAKHAFEMRRMLHRWQVNDLMKVLVRDSIVYFFFNLVATIILMISVWGQPGNDTYFAIITAYTQNEGSVLLPRLVISFRENYSQDAHHGADTAKGTVRSEQMEFERRVTEDHEMQTVDRGQISSAVSPAVEEEIR</sequence>
<feature type="transmembrane region" description="Helical" evidence="2">
    <location>
        <begin position="123"/>
        <end position="148"/>
    </location>
</feature>
<feature type="transmembrane region" description="Helical" evidence="2">
    <location>
        <begin position="56"/>
        <end position="77"/>
    </location>
</feature>
<dbReference type="InterPro" id="IPR045340">
    <property type="entry name" value="DUF6533"/>
</dbReference>
<reference evidence="5" key="2">
    <citation type="submission" date="2015-01" db="EMBL/GenBank/DDBJ databases">
        <title>Evolutionary Origins and Diversification of the Mycorrhizal Mutualists.</title>
        <authorList>
            <consortium name="DOE Joint Genome Institute"/>
            <consortium name="Mycorrhizal Genomics Consortium"/>
            <person name="Kohler A."/>
            <person name="Kuo A."/>
            <person name="Nagy L.G."/>
            <person name="Floudas D."/>
            <person name="Copeland A."/>
            <person name="Barry K.W."/>
            <person name="Cichocki N."/>
            <person name="Veneault-Fourrey C."/>
            <person name="LaButti K."/>
            <person name="Lindquist E.A."/>
            <person name="Lipzen A."/>
            <person name="Lundell T."/>
            <person name="Morin E."/>
            <person name="Murat C."/>
            <person name="Riley R."/>
            <person name="Ohm R."/>
            <person name="Sun H."/>
            <person name="Tunlid A."/>
            <person name="Henrissat B."/>
            <person name="Grigoriev I.V."/>
            <person name="Hibbett D.S."/>
            <person name="Martin F."/>
        </authorList>
    </citation>
    <scope>NUCLEOTIDE SEQUENCE [LARGE SCALE GENOMIC DNA]</scope>
    <source>
        <strain evidence="5">ATCC 200175</strain>
    </source>
</reference>
<dbReference type="EMBL" id="KN819347">
    <property type="protein sequence ID" value="KIJ13961.1"/>
    <property type="molecule type" value="Genomic_DNA"/>
</dbReference>
<evidence type="ECO:0000313" key="5">
    <source>
        <dbReference type="Proteomes" id="UP000053647"/>
    </source>
</evidence>
<protein>
    <submittedName>
        <fullName evidence="4">Unplaced genomic scaffold PAXINscaffold_25, whole genome shotgun sequence</fullName>
    </submittedName>
</protein>
<feature type="domain" description="DUF6533" evidence="3">
    <location>
        <begin position="24"/>
        <end position="69"/>
    </location>
</feature>
<keyword evidence="2" id="KW-1133">Transmembrane helix</keyword>